<dbReference type="RefSeq" id="XP_007512231.1">
    <property type="nucleotide sequence ID" value="XM_007512169.1"/>
</dbReference>
<dbReference type="eggNOG" id="KOG0379">
    <property type="taxonomic scope" value="Eukaryota"/>
</dbReference>
<dbReference type="SUPFAM" id="SSF117281">
    <property type="entry name" value="Kelch motif"/>
    <property type="match status" value="1"/>
</dbReference>
<dbReference type="Pfam" id="PF01344">
    <property type="entry name" value="Kelch_1"/>
    <property type="match status" value="1"/>
</dbReference>
<feature type="region of interest" description="Disordered" evidence="5">
    <location>
        <begin position="662"/>
        <end position="698"/>
    </location>
</feature>
<evidence type="ECO:0000256" key="3">
    <source>
        <dbReference type="ARBA" id="ARBA00022737"/>
    </source>
</evidence>
<organism evidence="7 8">
    <name type="scientific">Bathycoccus prasinos</name>
    <dbReference type="NCBI Taxonomy" id="41875"/>
    <lineage>
        <taxon>Eukaryota</taxon>
        <taxon>Viridiplantae</taxon>
        <taxon>Chlorophyta</taxon>
        <taxon>Mamiellophyceae</taxon>
        <taxon>Mamiellales</taxon>
        <taxon>Bathycoccaceae</taxon>
        <taxon>Bathycoccus</taxon>
    </lineage>
</organism>
<dbReference type="AlphaFoldDB" id="K8FHZ5"/>
<accession>K8FHZ5</accession>
<evidence type="ECO:0000256" key="1">
    <source>
        <dbReference type="ARBA" id="ARBA00005567"/>
    </source>
</evidence>
<evidence type="ECO:0000256" key="5">
    <source>
        <dbReference type="SAM" id="MobiDB-lite"/>
    </source>
</evidence>
<dbReference type="Pfam" id="PF00887">
    <property type="entry name" value="ACBP"/>
    <property type="match status" value="1"/>
</dbReference>
<protein>
    <recommendedName>
        <fullName evidence="6">ACB domain-containing protein</fullName>
    </recommendedName>
</protein>
<evidence type="ECO:0000259" key="6">
    <source>
        <dbReference type="PROSITE" id="PS51228"/>
    </source>
</evidence>
<feature type="compositionally biased region" description="Gly residues" evidence="5">
    <location>
        <begin position="152"/>
        <end position="165"/>
    </location>
</feature>
<dbReference type="Gene3D" id="2.120.10.80">
    <property type="entry name" value="Kelch-type beta propeller"/>
    <property type="match status" value="2"/>
</dbReference>
<feature type="compositionally biased region" description="Basic and acidic residues" evidence="5">
    <location>
        <begin position="762"/>
        <end position="771"/>
    </location>
</feature>
<dbReference type="InterPro" id="IPR035984">
    <property type="entry name" value="Acyl-CoA-binding_sf"/>
</dbReference>
<dbReference type="PANTHER" id="PTHR46093:SF3">
    <property type="entry name" value="ACYL-COA-BINDING DOMAIN-CONTAINING PROTEIN 4"/>
    <property type="match status" value="1"/>
</dbReference>
<evidence type="ECO:0000313" key="7">
    <source>
        <dbReference type="EMBL" id="CCO66319.1"/>
    </source>
</evidence>
<dbReference type="EMBL" id="FO082272">
    <property type="protein sequence ID" value="CCO66319.1"/>
    <property type="molecule type" value="Genomic_DNA"/>
</dbReference>
<dbReference type="PROSITE" id="PS51228">
    <property type="entry name" value="ACB_2"/>
    <property type="match status" value="1"/>
</dbReference>
<dbReference type="Gene3D" id="1.20.80.10">
    <property type="match status" value="1"/>
</dbReference>
<dbReference type="KEGG" id="bpg:Bathy07g00230"/>
<dbReference type="InterPro" id="IPR006652">
    <property type="entry name" value="Kelch_1"/>
</dbReference>
<name>K8FHZ5_9CHLO</name>
<keyword evidence="4" id="KW-0446">Lipid-binding</keyword>
<dbReference type="GO" id="GO:0000062">
    <property type="term" value="F:fatty-acyl-CoA binding"/>
    <property type="evidence" value="ECO:0007669"/>
    <property type="project" value="InterPro"/>
</dbReference>
<keyword evidence="8" id="KW-1185">Reference proteome</keyword>
<feature type="compositionally biased region" description="Low complexity" evidence="5">
    <location>
        <begin position="191"/>
        <end position="200"/>
    </location>
</feature>
<evidence type="ECO:0000313" key="8">
    <source>
        <dbReference type="Proteomes" id="UP000198341"/>
    </source>
</evidence>
<feature type="region of interest" description="Disordered" evidence="5">
    <location>
        <begin position="762"/>
        <end position="800"/>
    </location>
</feature>
<evidence type="ECO:0000256" key="4">
    <source>
        <dbReference type="ARBA" id="ARBA00023121"/>
    </source>
</evidence>
<dbReference type="GeneID" id="19014513"/>
<proteinExistence type="inferred from homology"/>
<sequence length="811" mass="87730">MSSSQLNQDNGADLQCPLPFPERFYAAIAFATDPPPSSRQVSDETRLLLYALYQQVMVGPNYEPKPWGWSSLELAKWNAWSSLGEMDAKEAMTLYVHTMEEENENWWQLSTNDGDPEDTQVAIENARRWTMEMGWSADRSLLSPASMSSQRGGEGGGGGGVGGNGADITPPLSPPMPGRVMGGRNGYIATNNNMNNMNTNDNRDMHNNNENAMLSASTSQVFHHQQQQRDGGRSSNGGSSGLNNMQENKQQLQIYGGGGGGLVVAGGNGDTCPWYLQTKEAHESIATAREDGNWTSLGTSTLGSALTPRSSRSHARHGHAAYAIGNKMIVIGGNTAGTVRSDVIALDCKTLQWEQVECICVQPGANFTPRHGHAVCVTDERGENHTELLVCGGFTKDVSSKAAGRNGTTKPAEFEMWILDLSNSFQTGISQNLSQNSNLGKWTKITTNGKGPCARGGHTASRCGENIVIFGGETPSGQCLGDCWLYHVSSRTWTELRCKGWTYPSPRRGHCATAYINSAGAHFVYVFGGSTSSGCVNSEVYALDVKACRWRKTNPEGGFMPQPRSGAASARLGDMWYVVGGGNSEGGCVDTVALTLRDPLSAEPAWAETCRAAPASAVASESGTCIAIPEIAALVSFGGYDGVRDRGDCSISRHPQFLIERSGSKDHLLGAGKPPVAPSRNASNNNNINNANNSSNSNMQHTASVQRFNQQNDSTQMQTRENSSNSVMNEELAALRRQLQRAKRVEEQLRVELEDERSMRMQLEDELERQSARGSRGMGRRGSSMGLARQGSSHGSIWNFIAPDPYSNDWR</sequence>
<feature type="compositionally biased region" description="Low complexity" evidence="5">
    <location>
        <begin position="681"/>
        <end position="698"/>
    </location>
</feature>
<dbReference type="STRING" id="41875.K8FHZ5"/>
<reference evidence="7 8" key="1">
    <citation type="submission" date="2011-10" db="EMBL/GenBank/DDBJ databases">
        <authorList>
            <person name="Genoscope - CEA"/>
        </authorList>
    </citation>
    <scope>NUCLEOTIDE SEQUENCE [LARGE SCALE GENOMIC DNA]</scope>
    <source>
        <strain evidence="7 8">RCC 1105</strain>
    </source>
</reference>
<dbReference type="eggNOG" id="KOG0817">
    <property type="taxonomic scope" value="Eukaryota"/>
</dbReference>
<dbReference type="Proteomes" id="UP000198341">
    <property type="component" value="Chromosome 7"/>
</dbReference>
<feature type="compositionally biased region" description="Polar residues" evidence="5">
    <location>
        <begin position="214"/>
        <end position="224"/>
    </location>
</feature>
<dbReference type="OrthoDB" id="10251809at2759"/>
<dbReference type="SUPFAM" id="SSF47027">
    <property type="entry name" value="Acyl-CoA binding protein"/>
    <property type="match status" value="1"/>
</dbReference>
<feature type="region of interest" description="Disordered" evidence="5">
    <location>
        <begin position="143"/>
        <end position="244"/>
    </location>
</feature>
<feature type="domain" description="ACB" evidence="6">
    <location>
        <begin position="20"/>
        <end position="108"/>
    </location>
</feature>
<gene>
    <name evidence="7" type="ORF">Bathy07g00230</name>
</gene>
<keyword evidence="2" id="KW-0880">Kelch repeat</keyword>
<keyword evidence="3" id="KW-0677">Repeat</keyword>
<dbReference type="InterPro" id="IPR015915">
    <property type="entry name" value="Kelch-typ_b-propeller"/>
</dbReference>
<dbReference type="PANTHER" id="PTHR46093">
    <property type="entry name" value="ACYL-COA-BINDING DOMAIN-CONTAINING PROTEIN 5"/>
    <property type="match status" value="1"/>
</dbReference>
<dbReference type="InterPro" id="IPR000582">
    <property type="entry name" value="Acyl-CoA-binding_protein"/>
</dbReference>
<dbReference type="InterPro" id="IPR014352">
    <property type="entry name" value="FERM/acyl-CoA-bd_prot_sf"/>
</dbReference>
<comment type="similarity">
    <text evidence="1">Belongs to the ACBP family.</text>
</comment>
<dbReference type="Pfam" id="PF24681">
    <property type="entry name" value="Kelch_KLHDC2_KLHL20_DRC7"/>
    <property type="match status" value="1"/>
</dbReference>
<evidence type="ECO:0000256" key="2">
    <source>
        <dbReference type="ARBA" id="ARBA00022441"/>
    </source>
</evidence>